<keyword evidence="2" id="KW-1185">Reference proteome</keyword>
<evidence type="ECO:0000313" key="1">
    <source>
        <dbReference type="EMBL" id="QHB21672.1"/>
    </source>
</evidence>
<dbReference type="EMBL" id="MN233792">
    <property type="protein sequence ID" value="QHB21672.1"/>
    <property type="molecule type" value="Genomic_DNA"/>
</dbReference>
<gene>
    <name evidence="1" type="primary">p49</name>
    <name evidence="1" type="ORF">Eudi_ORF13</name>
</gene>
<reference evidence="1 2" key="1">
    <citation type="journal article" date="2019" name="Viruses">
        <title>Genome Analysis of a Novel Clade II.b Alphabaculovirus Obtained from Artaxa digramma.</title>
        <authorList>
            <person name="Li J."/>
            <person name="Duan X."/>
            <person name="Wang Q."/>
            <person name="Zhang L."/>
            <person name="Deng F."/>
            <person name="Wang H."/>
            <person name="Hu Z."/>
            <person name="Wang M."/>
            <person name="Wang J."/>
        </authorList>
    </citation>
    <scope>NUCLEOTIDE SEQUENCE [LARGE SCALE GENOMIC DNA]</scope>
    <source>
        <strain evidence="1 2">424</strain>
    </source>
</reference>
<dbReference type="Pfam" id="PF04913">
    <property type="entry name" value="Baculo_Y142"/>
    <property type="match status" value="1"/>
</dbReference>
<dbReference type="Proteomes" id="UP000830275">
    <property type="component" value="Segment"/>
</dbReference>
<sequence length="505" mass="59206">MNINNNSLTTTTVVNNNSGSIIIDKPSLDYKNMKYLFVVSYFNVTEFLNFSAESKTFIAHYLRNDFTKLDESSLLRFLNYLSGLKLQNVLLDKSVNLFKYIKPQFKYVCHRNNLDILILDNKIYIRPETPIYATNFFVKEPGKFRTMLYREFSKVFDNRHFVSNSETYCLMNGNVGYIFEEAYLDWHGVRMCSVNNTSFDLNKFPYRLYLVGDTMAKHFLENNIVFSNVNDYILKNYHKGLTLYPNNYKIINSKKFNTRKPNQVFNEIRSELNTQSAYVKFVQRDYIFDADFPEDLLELLADYITNTSVYKFVTKFEESNYQQLGNELEHHNLNNEIVVDRYAVNKYRKLNVKKDNNNSTIMSMGNNPSHIMMRPDMVQIKGTLNAFYVPSTKVFGILAKNSLFGSTELLEFTSSLIQYAHHNPPKRLHADSYVVDRTQKIYLTQFTFGGTVPAYLLVRGDFESYENSFKSLKELNNTWVHNTLLKLFITPNFVSRSIELSDYRL</sequence>
<protein>
    <submittedName>
        <fullName evidence="1">P49</fullName>
    </submittedName>
</protein>
<dbReference type="InterPro" id="IPR006997">
    <property type="entry name" value="Baculo_Y142"/>
</dbReference>
<organism evidence="1 2">
    <name type="scientific">Artaxa digramma nucleopolyhedrovirus</name>
    <dbReference type="NCBI Taxonomy" id="3070910"/>
    <lineage>
        <taxon>Viruses</taxon>
        <taxon>Viruses incertae sedis</taxon>
        <taxon>Naldaviricetes</taxon>
        <taxon>Lefavirales</taxon>
        <taxon>Baculoviridae</taxon>
        <taxon>Alphabaculovirus</taxon>
        <taxon>Alphabaculovirus ardigrammae</taxon>
    </lineage>
</organism>
<evidence type="ECO:0000313" key="2">
    <source>
        <dbReference type="Proteomes" id="UP000830275"/>
    </source>
</evidence>
<proteinExistence type="predicted"/>
<name>A0AAE6R5U8_9ABAC</name>
<accession>A0AAE6R5U8</accession>